<dbReference type="InterPro" id="IPR027417">
    <property type="entry name" value="P-loop_NTPase"/>
</dbReference>
<dbReference type="AlphaFoldDB" id="W0LEL4"/>
<name>W0LEL4_9GAMM</name>
<evidence type="ECO:0000256" key="1">
    <source>
        <dbReference type="SAM" id="MobiDB-lite"/>
    </source>
</evidence>
<reference evidence="2 3" key="2">
    <citation type="submission" date="2015-03" db="EMBL/GenBank/DDBJ databases">
        <authorList>
            <person name="Chan K.-G."/>
        </authorList>
    </citation>
    <scope>NUCLEOTIDE SEQUENCE [LARGE SCALE GENOMIC DNA]</scope>
    <source>
        <strain evidence="2 3">RB-25</strain>
    </source>
</reference>
<reference evidence="2 3" key="1">
    <citation type="submission" date="2014-01" db="EMBL/GenBank/DDBJ databases">
        <title>Isolation of Serratia multitudinisentens RB-25 from Ex-Landfill site.</title>
        <authorList>
            <person name="Robson E.H.J."/>
        </authorList>
    </citation>
    <scope>NUCLEOTIDE SEQUENCE [LARGE SCALE GENOMIC DNA]</scope>
    <source>
        <strain evidence="2 3">RB-25</strain>
    </source>
</reference>
<dbReference type="Proteomes" id="UP000019030">
    <property type="component" value="Chromosome"/>
</dbReference>
<protein>
    <submittedName>
        <fullName evidence="2">Terminase</fullName>
    </submittedName>
</protein>
<feature type="region of interest" description="Disordered" evidence="1">
    <location>
        <begin position="552"/>
        <end position="571"/>
    </location>
</feature>
<dbReference type="Gene3D" id="3.40.50.300">
    <property type="entry name" value="P-loop containing nucleotide triphosphate hydrolases"/>
    <property type="match status" value="1"/>
</dbReference>
<dbReference type="HOGENOM" id="CLU_038244_0_0_6"/>
<dbReference type="KEGG" id="sfo:Z042_23155"/>
<dbReference type="OrthoDB" id="479677at2"/>
<dbReference type="EMBL" id="CP007044">
    <property type="protein sequence ID" value="AHG22186.1"/>
    <property type="molecule type" value="Genomic_DNA"/>
</dbReference>
<dbReference type="PATRIC" id="fig|1441930.4.peg.4579"/>
<sequence>MTTPQYDAWLVDDELSGMTEAQQRLFIITKLANPWWRLNNLYKIENEKGEVVTFRLRAAQRALLESMHYRNIILKARQLGFSTAIDIYLLDQALFNNNLKCGIVAQDKQAAGEIFRTKIAFPFDNLPGWLKANFKIAERRSGANGGSILFAHGSSIQVATSFRSGTVQRLHISEHGKICAKYPAKAKEVRTGTLNAIHDGCIAFIESTAEGVGGDFHEMSTQAMELEQSGVDLTLQDWKFHFFAWWQDPKYTALVPAGGLILSKYHREYFAAVEKSMHITLSDEQRQWYVAKEINQRDEMKQEFPSTPLEAFLTSGRRVFDSISTMSAQAFCKPPLLVYDTDPVTGKRTKVQALRSGKNEDLVRTLHNLLLVWELPDPDEDYAIGADVAEGLENGDRSSFDVIKKSSGEQVAHWFGHLDAELFAQLLAHVGKWYGTAYIGPERNNHGHAVLQKLRDIYPLRAIYAEQYLDRQDDDETPKLGWLTTKQSKPIVTEGLKTLLRNGVSGIRWIGTLNELNTYVYDKKGSMGAQTGCFDDQVMSYAIAQEMRARMPARPKVTPIDRSKPTNWMSH</sequence>
<dbReference type="STRING" id="1441930.Z042_23155"/>
<evidence type="ECO:0000313" key="2">
    <source>
        <dbReference type="EMBL" id="AHG22186.1"/>
    </source>
</evidence>
<gene>
    <name evidence="2" type="ORF">Z042_23155</name>
</gene>
<proteinExistence type="predicted"/>
<dbReference type="Gene3D" id="3.30.420.240">
    <property type="match status" value="1"/>
</dbReference>
<organism evidence="2 3">
    <name type="scientific">Chania multitudinisentens RB-25</name>
    <dbReference type="NCBI Taxonomy" id="1441930"/>
    <lineage>
        <taxon>Bacteria</taxon>
        <taxon>Pseudomonadati</taxon>
        <taxon>Pseudomonadota</taxon>
        <taxon>Gammaproteobacteria</taxon>
        <taxon>Enterobacterales</taxon>
        <taxon>Yersiniaceae</taxon>
        <taxon>Chania</taxon>
    </lineage>
</organism>
<keyword evidence="3" id="KW-1185">Reference proteome</keyword>
<evidence type="ECO:0000313" key="3">
    <source>
        <dbReference type="Proteomes" id="UP000019030"/>
    </source>
</evidence>
<accession>W0LEL4</accession>
<dbReference type="eggNOG" id="COG4626">
    <property type="taxonomic scope" value="Bacteria"/>
</dbReference>